<name>A0A0F9AWZ4_9ZZZZ</name>
<proteinExistence type="predicted"/>
<organism evidence="1">
    <name type="scientific">marine sediment metagenome</name>
    <dbReference type="NCBI Taxonomy" id="412755"/>
    <lineage>
        <taxon>unclassified sequences</taxon>
        <taxon>metagenomes</taxon>
        <taxon>ecological metagenomes</taxon>
    </lineage>
</organism>
<gene>
    <name evidence="1" type="ORF">LCGC14_2520550</name>
</gene>
<evidence type="ECO:0000313" key="1">
    <source>
        <dbReference type="EMBL" id="KKL13960.1"/>
    </source>
</evidence>
<protein>
    <submittedName>
        <fullName evidence="1">Uncharacterized protein</fullName>
    </submittedName>
</protein>
<reference evidence="1" key="1">
    <citation type="journal article" date="2015" name="Nature">
        <title>Complex archaea that bridge the gap between prokaryotes and eukaryotes.</title>
        <authorList>
            <person name="Spang A."/>
            <person name="Saw J.H."/>
            <person name="Jorgensen S.L."/>
            <person name="Zaremba-Niedzwiedzka K."/>
            <person name="Martijn J."/>
            <person name="Lind A.E."/>
            <person name="van Eijk R."/>
            <person name="Schleper C."/>
            <person name="Guy L."/>
            <person name="Ettema T.J."/>
        </authorList>
    </citation>
    <scope>NUCLEOTIDE SEQUENCE</scope>
</reference>
<dbReference type="EMBL" id="LAZR01040649">
    <property type="protein sequence ID" value="KKL13960.1"/>
    <property type="molecule type" value="Genomic_DNA"/>
</dbReference>
<sequence>MRKLIKDLDGMIATLQKRGQYGTIPSRQYVPAGQKPIAMRCPGGEHAHGGFGYCHPERRKHRIAGQPLHEESARLKVIEHHMNRLGDVMTDMARRKKVVPERIKADYARLYRYLQRVQGTKRQRPINRV</sequence>
<dbReference type="AlphaFoldDB" id="A0A0F9AWZ4"/>
<accession>A0A0F9AWZ4</accession>
<comment type="caution">
    <text evidence="1">The sequence shown here is derived from an EMBL/GenBank/DDBJ whole genome shotgun (WGS) entry which is preliminary data.</text>
</comment>